<dbReference type="EMBL" id="SACT01000003">
    <property type="protein sequence ID" value="RVT51424.1"/>
    <property type="molecule type" value="Genomic_DNA"/>
</dbReference>
<feature type="disulfide bond" description="Redox-active" evidence="4">
    <location>
        <begin position="79"/>
        <end position="83"/>
    </location>
</feature>
<dbReference type="InterPro" id="IPR013766">
    <property type="entry name" value="Thioredoxin_domain"/>
</dbReference>
<proteinExistence type="inferred from homology"/>
<feature type="binding site" evidence="3">
    <location>
        <position position="166"/>
    </location>
    <ligand>
        <name>Cu cation</name>
        <dbReference type="ChEBI" id="CHEBI:23378"/>
    </ligand>
</feature>
<feature type="binding site" evidence="3">
    <location>
        <position position="83"/>
    </location>
    <ligand>
        <name>Cu cation</name>
        <dbReference type="ChEBI" id="CHEBI:23378"/>
    </ligand>
</feature>
<evidence type="ECO:0000256" key="1">
    <source>
        <dbReference type="ARBA" id="ARBA00010996"/>
    </source>
</evidence>
<dbReference type="InterPro" id="IPR036249">
    <property type="entry name" value="Thioredoxin-like_sf"/>
</dbReference>
<dbReference type="PROSITE" id="PS51352">
    <property type="entry name" value="THIOREDOXIN_2"/>
    <property type="match status" value="1"/>
</dbReference>
<dbReference type="OrthoDB" id="9790194at2"/>
<name>A0A3S2VX22_9BURK</name>
<dbReference type="Proteomes" id="UP000288178">
    <property type="component" value="Unassembled WGS sequence"/>
</dbReference>
<feature type="chain" id="PRO_5018719811" evidence="5">
    <location>
        <begin position="33"/>
        <end position="203"/>
    </location>
</feature>
<dbReference type="SUPFAM" id="SSF52833">
    <property type="entry name" value="Thioredoxin-like"/>
    <property type="match status" value="1"/>
</dbReference>
<evidence type="ECO:0000256" key="5">
    <source>
        <dbReference type="SAM" id="SignalP"/>
    </source>
</evidence>
<dbReference type="GO" id="GO:0046872">
    <property type="term" value="F:metal ion binding"/>
    <property type="evidence" value="ECO:0007669"/>
    <property type="project" value="UniProtKB-KW"/>
</dbReference>
<feature type="domain" description="Thioredoxin" evidence="6">
    <location>
        <begin position="41"/>
        <end position="203"/>
    </location>
</feature>
<sequence>MSARLPTRRAWLQRLVVLPVLPAGLAAGCSPAAGGFLATDLTGAEYARDLRLQDPQGQWRTLSEFKGRVVLLFFGFTQCPDVCPTALARAAEVMHLLGDDAARLQVIFVSVDPERDTPALLRDYTAAFHPSFLGLRGSLEATAATARDFKVFYRQVPTGSSYTLDHTALSYAYDPTGRLRLAIRHEAAAADVAADLRRLLQGA</sequence>
<organism evidence="7 8">
    <name type="scientific">Rubrivivax albus</name>
    <dbReference type="NCBI Taxonomy" id="2499835"/>
    <lineage>
        <taxon>Bacteria</taxon>
        <taxon>Pseudomonadati</taxon>
        <taxon>Pseudomonadota</taxon>
        <taxon>Betaproteobacteria</taxon>
        <taxon>Burkholderiales</taxon>
        <taxon>Sphaerotilaceae</taxon>
        <taxon>Rubrivivax</taxon>
    </lineage>
</organism>
<keyword evidence="8" id="KW-1185">Reference proteome</keyword>
<dbReference type="PANTHER" id="PTHR12151:SF25">
    <property type="entry name" value="LINALOOL DEHYDRATASE_ISOMERASE DOMAIN-CONTAINING PROTEIN"/>
    <property type="match status" value="1"/>
</dbReference>
<dbReference type="PROSITE" id="PS51257">
    <property type="entry name" value="PROKAR_LIPOPROTEIN"/>
    <property type="match status" value="1"/>
</dbReference>
<accession>A0A3S2VX22</accession>
<reference evidence="7 8" key="1">
    <citation type="submission" date="2019-01" db="EMBL/GenBank/DDBJ databases">
        <authorList>
            <person name="Chen W.-M."/>
        </authorList>
    </citation>
    <scope>NUCLEOTIDE SEQUENCE [LARGE SCALE GENOMIC DNA]</scope>
    <source>
        <strain evidence="7 8">ICH-3</strain>
    </source>
</reference>
<evidence type="ECO:0000256" key="2">
    <source>
        <dbReference type="ARBA" id="ARBA00023008"/>
    </source>
</evidence>
<keyword evidence="4" id="KW-1015">Disulfide bond</keyword>
<gene>
    <name evidence="7" type="ORF">ENE75_11390</name>
</gene>
<keyword evidence="2 3" id="KW-0186">Copper</keyword>
<dbReference type="RefSeq" id="WP_128198425.1">
    <property type="nucleotide sequence ID" value="NZ_SACT01000003.1"/>
</dbReference>
<feature type="signal peptide" evidence="5">
    <location>
        <begin position="1"/>
        <end position="32"/>
    </location>
</feature>
<dbReference type="AlphaFoldDB" id="A0A3S2VX22"/>
<comment type="similarity">
    <text evidence="1">Belongs to the SCO1/2 family.</text>
</comment>
<dbReference type="PANTHER" id="PTHR12151">
    <property type="entry name" value="ELECTRON TRANSPORT PROTIN SCO1/SENC FAMILY MEMBER"/>
    <property type="match status" value="1"/>
</dbReference>
<protein>
    <submittedName>
        <fullName evidence="7">SCO family protein</fullName>
    </submittedName>
</protein>
<evidence type="ECO:0000256" key="3">
    <source>
        <dbReference type="PIRSR" id="PIRSR603782-1"/>
    </source>
</evidence>
<evidence type="ECO:0000313" key="8">
    <source>
        <dbReference type="Proteomes" id="UP000288178"/>
    </source>
</evidence>
<dbReference type="InterPro" id="IPR003782">
    <property type="entry name" value="SCO1/SenC"/>
</dbReference>
<dbReference type="Gene3D" id="3.40.30.10">
    <property type="entry name" value="Glutaredoxin"/>
    <property type="match status" value="1"/>
</dbReference>
<dbReference type="FunFam" id="3.40.30.10:FF:000013">
    <property type="entry name" value="Blast:Protein SCO1 homolog, mitochondrial"/>
    <property type="match status" value="1"/>
</dbReference>
<evidence type="ECO:0000313" key="7">
    <source>
        <dbReference type="EMBL" id="RVT51424.1"/>
    </source>
</evidence>
<evidence type="ECO:0000259" key="6">
    <source>
        <dbReference type="PROSITE" id="PS51352"/>
    </source>
</evidence>
<feature type="binding site" evidence="3">
    <location>
        <position position="79"/>
    </location>
    <ligand>
        <name>Cu cation</name>
        <dbReference type="ChEBI" id="CHEBI:23378"/>
    </ligand>
</feature>
<keyword evidence="5" id="KW-0732">Signal</keyword>
<dbReference type="CDD" id="cd02968">
    <property type="entry name" value="SCO"/>
    <property type="match status" value="1"/>
</dbReference>
<keyword evidence="3" id="KW-0479">Metal-binding</keyword>
<dbReference type="Pfam" id="PF02630">
    <property type="entry name" value="SCO1-SenC"/>
    <property type="match status" value="1"/>
</dbReference>
<comment type="caution">
    <text evidence="7">The sequence shown here is derived from an EMBL/GenBank/DDBJ whole genome shotgun (WGS) entry which is preliminary data.</text>
</comment>
<evidence type="ECO:0000256" key="4">
    <source>
        <dbReference type="PIRSR" id="PIRSR603782-2"/>
    </source>
</evidence>